<dbReference type="EMBL" id="ACMP01000072">
    <property type="protein sequence ID" value="EEL70581.1"/>
    <property type="molecule type" value="Genomic_DNA"/>
</dbReference>
<reference evidence="1" key="1">
    <citation type="journal article" date="2012" name="Genome Res.">
        <title>Genomic characterization of the Bacillus cereus sensu lato species: Backdrop to the evolution of Bacillus anthracis.</title>
        <authorList>
            <person name="Zwick M.E."/>
            <person name="Joseph S.J."/>
            <person name="Didelot X."/>
            <person name="Chen P.E."/>
            <person name="Bishop-Lilly K.A."/>
            <person name="Stewart A.C."/>
            <person name="Willner K."/>
            <person name="Nolan N."/>
            <person name="Lentz S."/>
            <person name="Thomason M.K."/>
            <person name="Sozhamannan S."/>
            <person name="Mateczun A.J."/>
            <person name="Du L."/>
            <person name="Read T.D."/>
        </authorList>
    </citation>
    <scope>NUCLEOTIDE SEQUENCE [LARGE SCALE GENOMIC DNA]</scope>
    <source>
        <strain evidence="1">AH603</strain>
    </source>
</reference>
<dbReference type="AlphaFoldDB" id="C2XUV3"/>
<proteinExistence type="predicted"/>
<name>C2XUV3_BACMY</name>
<dbReference type="Proteomes" id="UP000001753">
    <property type="component" value="Chromosome"/>
</dbReference>
<accession>C2XUV3</accession>
<gene>
    <name evidence="1" type="ORF">bcere0026_24740</name>
</gene>
<comment type="caution">
    <text evidence="1">The sequence shown here is derived from an EMBL/GenBank/DDBJ whole genome shotgun (WGS) entry which is preliminary data.</text>
</comment>
<evidence type="ECO:0000313" key="1">
    <source>
        <dbReference type="EMBL" id="EEL70581.1"/>
    </source>
</evidence>
<protein>
    <submittedName>
        <fullName evidence="1">Uncharacterized protein</fullName>
    </submittedName>
</protein>
<organism evidence="1">
    <name type="scientific">Bacillus mycoides</name>
    <dbReference type="NCBI Taxonomy" id="1405"/>
    <lineage>
        <taxon>Bacteria</taxon>
        <taxon>Bacillati</taxon>
        <taxon>Bacillota</taxon>
        <taxon>Bacilli</taxon>
        <taxon>Bacillales</taxon>
        <taxon>Bacillaceae</taxon>
        <taxon>Bacillus</taxon>
        <taxon>Bacillus cereus group</taxon>
    </lineage>
</organism>
<dbReference type="HOGENOM" id="CLU_202989_0_0_9"/>
<sequence>MHQEEKYTKIAAFYTLLQNPHIFSSTLSLSESVHWKKDSFKNDIP</sequence>